<comment type="caution">
    <text evidence="1">The sequence shown here is derived from an EMBL/GenBank/DDBJ whole genome shotgun (WGS) entry which is preliminary data.</text>
</comment>
<name>A0AAD5N9J7_PARTN</name>
<evidence type="ECO:0000313" key="1">
    <source>
        <dbReference type="EMBL" id="KAJ1365721.1"/>
    </source>
</evidence>
<organism evidence="1 2">
    <name type="scientific">Parelaphostrongylus tenuis</name>
    <name type="common">Meningeal worm</name>
    <dbReference type="NCBI Taxonomy" id="148309"/>
    <lineage>
        <taxon>Eukaryota</taxon>
        <taxon>Metazoa</taxon>
        <taxon>Ecdysozoa</taxon>
        <taxon>Nematoda</taxon>
        <taxon>Chromadorea</taxon>
        <taxon>Rhabditida</taxon>
        <taxon>Rhabditina</taxon>
        <taxon>Rhabditomorpha</taxon>
        <taxon>Strongyloidea</taxon>
        <taxon>Metastrongylidae</taxon>
        <taxon>Parelaphostrongylus</taxon>
    </lineage>
</organism>
<protein>
    <submittedName>
        <fullName evidence="1">Uncharacterized protein</fullName>
    </submittedName>
</protein>
<dbReference type="EMBL" id="JAHQIW010005342">
    <property type="protein sequence ID" value="KAJ1365721.1"/>
    <property type="molecule type" value="Genomic_DNA"/>
</dbReference>
<evidence type="ECO:0000313" key="2">
    <source>
        <dbReference type="Proteomes" id="UP001196413"/>
    </source>
</evidence>
<proteinExistence type="predicted"/>
<gene>
    <name evidence="1" type="ORF">KIN20_026137</name>
</gene>
<accession>A0AAD5N9J7</accession>
<sequence length="101" mass="11644">MKIALGVALETVALKLSNFPNHDVSRLSWVTEVLWEHRMPLTLTINDHEKAFSRVETNAISSPLVDCDVDRTYKRISEDCYRNCSMKVRLFHRLIAIATEI</sequence>
<keyword evidence="2" id="KW-1185">Reference proteome</keyword>
<dbReference type="AlphaFoldDB" id="A0AAD5N9J7"/>
<reference evidence="1" key="1">
    <citation type="submission" date="2021-06" db="EMBL/GenBank/DDBJ databases">
        <title>Parelaphostrongylus tenuis whole genome reference sequence.</title>
        <authorList>
            <person name="Garwood T.J."/>
            <person name="Larsen P.A."/>
            <person name="Fountain-Jones N.M."/>
            <person name="Garbe J.R."/>
            <person name="Macchietto M.G."/>
            <person name="Kania S.A."/>
            <person name="Gerhold R.W."/>
            <person name="Richards J.E."/>
            <person name="Wolf T.M."/>
        </authorList>
    </citation>
    <scope>NUCLEOTIDE SEQUENCE</scope>
    <source>
        <strain evidence="1">MNPRO001-30</strain>
        <tissue evidence="1">Meninges</tissue>
    </source>
</reference>
<dbReference type="Proteomes" id="UP001196413">
    <property type="component" value="Unassembled WGS sequence"/>
</dbReference>